<feature type="transmembrane region" description="Helical" evidence="6">
    <location>
        <begin position="21"/>
        <end position="39"/>
    </location>
</feature>
<dbReference type="AlphaFoldDB" id="A0A7J7H8T8"/>
<dbReference type="InterPro" id="IPR050186">
    <property type="entry name" value="TPT_transporter"/>
</dbReference>
<evidence type="ECO:0000259" key="7">
    <source>
        <dbReference type="Pfam" id="PF03151"/>
    </source>
</evidence>
<evidence type="ECO:0000313" key="8">
    <source>
        <dbReference type="EMBL" id="KAF5949360.1"/>
    </source>
</evidence>
<feature type="transmembrane region" description="Helical" evidence="6">
    <location>
        <begin position="82"/>
        <end position="106"/>
    </location>
</feature>
<feature type="domain" description="Sugar phosphate transporter" evidence="7">
    <location>
        <begin position="25"/>
        <end position="185"/>
    </location>
</feature>
<dbReference type="GO" id="GO:0016020">
    <property type="term" value="C:membrane"/>
    <property type="evidence" value="ECO:0007669"/>
    <property type="project" value="UniProtKB-SubCell"/>
</dbReference>
<proteinExistence type="predicted"/>
<feature type="region of interest" description="Disordered" evidence="5">
    <location>
        <begin position="226"/>
        <end position="247"/>
    </location>
</feature>
<dbReference type="Proteomes" id="UP000593564">
    <property type="component" value="Unassembled WGS sequence"/>
</dbReference>
<comment type="subcellular location">
    <subcellularLocation>
        <location evidence="1">Membrane</location>
        <topology evidence="1">Multi-pass membrane protein</topology>
    </subcellularLocation>
</comment>
<feature type="transmembrane region" description="Helical" evidence="6">
    <location>
        <begin position="51"/>
        <end position="70"/>
    </location>
</feature>
<evidence type="ECO:0000313" key="9">
    <source>
        <dbReference type="Proteomes" id="UP000593564"/>
    </source>
</evidence>
<keyword evidence="9" id="KW-1185">Reference proteome</keyword>
<name>A0A7J7H8T8_CAMSI</name>
<evidence type="ECO:0000256" key="6">
    <source>
        <dbReference type="SAM" id="Phobius"/>
    </source>
</evidence>
<evidence type="ECO:0000256" key="2">
    <source>
        <dbReference type="ARBA" id="ARBA00022692"/>
    </source>
</evidence>
<keyword evidence="2 6" id="KW-0812">Transmembrane</keyword>
<evidence type="ECO:0000256" key="1">
    <source>
        <dbReference type="ARBA" id="ARBA00004141"/>
    </source>
</evidence>
<evidence type="ECO:0000256" key="3">
    <source>
        <dbReference type="ARBA" id="ARBA00022989"/>
    </source>
</evidence>
<reference evidence="9" key="1">
    <citation type="journal article" date="2020" name="Nat. Commun.">
        <title>Genome assembly of wild tea tree DASZ reveals pedigree and selection history of tea varieties.</title>
        <authorList>
            <person name="Zhang W."/>
            <person name="Zhang Y."/>
            <person name="Qiu H."/>
            <person name="Guo Y."/>
            <person name="Wan H."/>
            <person name="Zhang X."/>
            <person name="Scossa F."/>
            <person name="Alseekh S."/>
            <person name="Zhang Q."/>
            <person name="Wang P."/>
            <person name="Xu L."/>
            <person name="Schmidt M.H."/>
            <person name="Jia X."/>
            <person name="Li D."/>
            <person name="Zhu A."/>
            <person name="Guo F."/>
            <person name="Chen W."/>
            <person name="Ni D."/>
            <person name="Usadel B."/>
            <person name="Fernie A.R."/>
            <person name="Wen W."/>
        </authorList>
    </citation>
    <scope>NUCLEOTIDE SEQUENCE [LARGE SCALE GENOMIC DNA]</scope>
    <source>
        <strain evidence="9">cv. G240</strain>
    </source>
</reference>
<dbReference type="InterPro" id="IPR004853">
    <property type="entry name" value="Sugar_P_trans_dom"/>
</dbReference>
<keyword evidence="3 6" id="KW-1133">Transmembrane helix</keyword>
<evidence type="ECO:0000256" key="5">
    <source>
        <dbReference type="SAM" id="MobiDB-lite"/>
    </source>
</evidence>
<organism evidence="8 9">
    <name type="scientific">Camellia sinensis</name>
    <name type="common">Tea plant</name>
    <name type="synonym">Thea sinensis</name>
    <dbReference type="NCBI Taxonomy" id="4442"/>
    <lineage>
        <taxon>Eukaryota</taxon>
        <taxon>Viridiplantae</taxon>
        <taxon>Streptophyta</taxon>
        <taxon>Embryophyta</taxon>
        <taxon>Tracheophyta</taxon>
        <taxon>Spermatophyta</taxon>
        <taxon>Magnoliopsida</taxon>
        <taxon>eudicotyledons</taxon>
        <taxon>Gunneridae</taxon>
        <taxon>Pentapetalae</taxon>
        <taxon>asterids</taxon>
        <taxon>Ericales</taxon>
        <taxon>Theaceae</taxon>
        <taxon>Camellia</taxon>
    </lineage>
</organism>
<protein>
    <recommendedName>
        <fullName evidence="7">Sugar phosphate transporter domain-containing protein</fullName>
    </recommendedName>
</protein>
<feature type="compositionally biased region" description="Polar residues" evidence="5">
    <location>
        <begin position="228"/>
        <end position="247"/>
    </location>
</feature>
<feature type="transmembrane region" description="Helical" evidence="6">
    <location>
        <begin position="126"/>
        <end position="147"/>
    </location>
</feature>
<comment type="caution">
    <text evidence="8">The sequence shown here is derived from an EMBL/GenBank/DDBJ whole genome shotgun (WGS) entry which is preliminary data.</text>
</comment>
<gene>
    <name evidence="8" type="ORF">HYC85_011353</name>
</gene>
<dbReference type="EMBL" id="JACBKZ010000005">
    <property type="protein sequence ID" value="KAF5949360.1"/>
    <property type="molecule type" value="Genomic_DNA"/>
</dbReference>
<feature type="transmembrane region" description="Helical" evidence="6">
    <location>
        <begin position="159"/>
        <end position="184"/>
    </location>
</feature>
<dbReference type="InterPro" id="IPR015422">
    <property type="entry name" value="PyrdxlP-dep_Trfase_small"/>
</dbReference>
<evidence type="ECO:0000256" key="4">
    <source>
        <dbReference type="ARBA" id="ARBA00023136"/>
    </source>
</evidence>
<sequence length="365" mass="40864">MAMISRVLNAQNCYSIFEECSRMLLIMSVISFGVLVASYEEIDINWIGLVYQMGGVVGKALWLIFMEIFVKRKGLKLNPISVMYYVSPFRHFLCSALCLFILWIFLKKPKMDTQGTWSFQPVILTLNSLCTFALNLSVFLVISHTSALTIRVAGVVKDWVVILLSALLFADTMLTMINLFGYGIDMLACVRHICGLGSSLGKNRIPIDLAKKYGVAAYNNHKLKKEASQGSSDESQHAESTPLTSSSTIESNKVKKLCDLCNITVNKNAVFGDSSALSPGGVRIDSNYTTHLARTWMAEACHRSGCAFLKYKSVRTFQDLRDMTPQERAKLLTQVASFLRNKIDFWMTFGSILANQDQVLIFFVD</sequence>
<keyword evidence="4 6" id="KW-0472">Membrane</keyword>
<dbReference type="PANTHER" id="PTHR11132">
    <property type="entry name" value="SOLUTE CARRIER FAMILY 35"/>
    <property type="match status" value="1"/>
</dbReference>
<dbReference type="Pfam" id="PF03151">
    <property type="entry name" value="TPT"/>
    <property type="match status" value="1"/>
</dbReference>
<dbReference type="Gene3D" id="3.90.1150.10">
    <property type="entry name" value="Aspartate Aminotransferase, domain 1"/>
    <property type="match status" value="1"/>
</dbReference>
<reference evidence="8 9" key="2">
    <citation type="submission" date="2020-07" db="EMBL/GenBank/DDBJ databases">
        <title>Genome assembly of wild tea tree DASZ reveals pedigree and selection history of tea varieties.</title>
        <authorList>
            <person name="Zhang W."/>
        </authorList>
    </citation>
    <scope>NUCLEOTIDE SEQUENCE [LARGE SCALE GENOMIC DNA]</scope>
    <source>
        <strain evidence="9">cv. G240</strain>
        <tissue evidence="8">Leaf</tissue>
    </source>
</reference>
<accession>A0A7J7H8T8</accession>